<evidence type="ECO:0000313" key="2">
    <source>
        <dbReference type="Proteomes" id="UP001431783"/>
    </source>
</evidence>
<name>A0AAW1TS75_9CUCU</name>
<comment type="caution">
    <text evidence="1">The sequence shown here is derived from an EMBL/GenBank/DDBJ whole genome shotgun (WGS) entry which is preliminary data.</text>
</comment>
<gene>
    <name evidence="1" type="ORF">WA026_021423</name>
</gene>
<evidence type="ECO:0000313" key="1">
    <source>
        <dbReference type="EMBL" id="KAK9873190.1"/>
    </source>
</evidence>
<accession>A0AAW1TS75</accession>
<dbReference type="AlphaFoldDB" id="A0AAW1TS75"/>
<dbReference type="EMBL" id="JARQZJ010000016">
    <property type="protein sequence ID" value="KAK9873190.1"/>
    <property type="molecule type" value="Genomic_DNA"/>
</dbReference>
<proteinExistence type="predicted"/>
<dbReference type="Proteomes" id="UP001431783">
    <property type="component" value="Unassembled WGS sequence"/>
</dbReference>
<organism evidence="1 2">
    <name type="scientific">Henosepilachna vigintioctopunctata</name>
    <dbReference type="NCBI Taxonomy" id="420089"/>
    <lineage>
        <taxon>Eukaryota</taxon>
        <taxon>Metazoa</taxon>
        <taxon>Ecdysozoa</taxon>
        <taxon>Arthropoda</taxon>
        <taxon>Hexapoda</taxon>
        <taxon>Insecta</taxon>
        <taxon>Pterygota</taxon>
        <taxon>Neoptera</taxon>
        <taxon>Endopterygota</taxon>
        <taxon>Coleoptera</taxon>
        <taxon>Polyphaga</taxon>
        <taxon>Cucujiformia</taxon>
        <taxon>Coccinelloidea</taxon>
        <taxon>Coccinellidae</taxon>
        <taxon>Epilachninae</taxon>
        <taxon>Epilachnini</taxon>
        <taxon>Henosepilachna</taxon>
    </lineage>
</organism>
<sequence>MSYFHDKVLVGLTTDDAIPVEICAIFRQLTIKIEGITYIFPLLNPQPQIFQVKRQGRVKYASIISLNILFQKVFFLFDSHHHRQAFLIAIGSLRVSRDPRDRGRVYGSVSKL</sequence>
<protein>
    <submittedName>
        <fullName evidence="1">Uncharacterized protein</fullName>
    </submittedName>
</protein>
<reference evidence="1 2" key="1">
    <citation type="submission" date="2023-03" db="EMBL/GenBank/DDBJ databases">
        <title>Genome insight into feeding habits of ladybird beetles.</title>
        <authorList>
            <person name="Li H.-S."/>
            <person name="Huang Y.-H."/>
            <person name="Pang H."/>
        </authorList>
    </citation>
    <scope>NUCLEOTIDE SEQUENCE [LARGE SCALE GENOMIC DNA]</scope>
    <source>
        <strain evidence="1">SYSU_2023b</strain>
        <tissue evidence="1">Whole body</tissue>
    </source>
</reference>
<keyword evidence="2" id="KW-1185">Reference proteome</keyword>